<feature type="transmembrane region" description="Helical" evidence="1">
    <location>
        <begin position="134"/>
        <end position="161"/>
    </location>
</feature>
<keyword evidence="1" id="KW-0472">Membrane</keyword>
<dbReference type="RefSeq" id="WP_349588791.1">
    <property type="nucleotide sequence ID" value="NZ_JBEFLD010000007.1"/>
</dbReference>
<proteinExistence type="predicted"/>
<keyword evidence="3" id="KW-1185">Reference proteome</keyword>
<feature type="transmembrane region" description="Helical" evidence="1">
    <location>
        <begin position="49"/>
        <end position="74"/>
    </location>
</feature>
<dbReference type="Proteomes" id="UP001433638">
    <property type="component" value="Unassembled WGS sequence"/>
</dbReference>
<gene>
    <name evidence="2" type="ORF">ABNW52_13565</name>
</gene>
<keyword evidence="1" id="KW-0812">Transmembrane</keyword>
<dbReference type="EMBL" id="JBEFLD010000007">
    <property type="protein sequence ID" value="MEQ6291641.1"/>
    <property type="molecule type" value="Genomic_DNA"/>
</dbReference>
<feature type="transmembrane region" description="Helical" evidence="1">
    <location>
        <begin position="86"/>
        <end position="114"/>
    </location>
</feature>
<protein>
    <submittedName>
        <fullName evidence="2">DUF456 domain-containing protein</fullName>
    </submittedName>
</protein>
<dbReference type="InterPro" id="IPR007403">
    <property type="entry name" value="DUF456"/>
</dbReference>
<sequence>MEWSWLGYALAVILMLAGLAGTVYPALPGLLLLGGGMLLAAWLGDFAHVGMWPLVVIGLLALLGMVVENLAGLLGARKSGASRQALLGAFIGGVVGMFLGLFGAIIGPIVGAVIGELQARRSLPQAGKVGVATFVGFLAGTAVKIACAFAMLAVFAGALLFGGAAAV</sequence>
<organism evidence="2 3">
    <name type="scientific">Vogesella oryzagri</name>
    <dbReference type="NCBI Taxonomy" id="3160864"/>
    <lineage>
        <taxon>Bacteria</taxon>
        <taxon>Pseudomonadati</taxon>
        <taxon>Pseudomonadota</taxon>
        <taxon>Betaproteobacteria</taxon>
        <taxon>Neisseriales</taxon>
        <taxon>Chromobacteriaceae</taxon>
        <taxon>Vogesella</taxon>
    </lineage>
</organism>
<evidence type="ECO:0000256" key="1">
    <source>
        <dbReference type="SAM" id="Phobius"/>
    </source>
</evidence>
<dbReference type="PANTHER" id="PTHR39165">
    <property type="entry name" value="IG HYPOTHETICAL 17883"/>
    <property type="match status" value="1"/>
</dbReference>
<dbReference type="Pfam" id="PF04306">
    <property type="entry name" value="DUF456"/>
    <property type="match status" value="1"/>
</dbReference>
<dbReference type="PANTHER" id="PTHR39165:SF1">
    <property type="entry name" value="DUF456 DOMAIN-CONTAINING PROTEIN"/>
    <property type="match status" value="1"/>
</dbReference>
<name>A0ABV1M6F3_9NEIS</name>
<evidence type="ECO:0000313" key="3">
    <source>
        <dbReference type="Proteomes" id="UP001433638"/>
    </source>
</evidence>
<accession>A0ABV1M6F3</accession>
<evidence type="ECO:0000313" key="2">
    <source>
        <dbReference type="EMBL" id="MEQ6291641.1"/>
    </source>
</evidence>
<comment type="caution">
    <text evidence="2">The sequence shown here is derived from an EMBL/GenBank/DDBJ whole genome shotgun (WGS) entry which is preliminary data.</text>
</comment>
<reference evidence="2" key="1">
    <citation type="submission" date="2024-06" db="EMBL/GenBank/DDBJ databases">
        <title>Genome sequence of Vogesella sp. MAHUQ-64.</title>
        <authorList>
            <person name="Huq M.A."/>
        </authorList>
    </citation>
    <scope>NUCLEOTIDE SEQUENCE</scope>
    <source>
        <strain evidence="2">MAHUQ-64</strain>
    </source>
</reference>
<keyword evidence="1" id="KW-1133">Transmembrane helix</keyword>